<feature type="short sequence motif" description="Q motif" evidence="6">
    <location>
        <begin position="65"/>
        <end position="93"/>
    </location>
</feature>
<comment type="caution">
    <text evidence="12">The sequence shown here is derived from an EMBL/GenBank/DDBJ whole genome shotgun (WGS) entry which is preliminary data.</text>
</comment>
<dbReference type="SUPFAM" id="SSF52540">
    <property type="entry name" value="P-loop containing nucleoside triphosphate hydrolases"/>
    <property type="match status" value="1"/>
</dbReference>
<dbReference type="PROSITE" id="PS51194">
    <property type="entry name" value="HELICASE_CTER"/>
    <property type="match status" value="1"/>
</dbReference>
<feature type="region of interest" description="Disordered" evidence="8">
    <location>
        <begin position="495"/>
        <end position="515"/>
    </location>
</feature>
<protein>
    <recommendedName>
        <fullName evidence="7">ATP-dependent RNA helicase</fullName>
        <ecNumber evidence="7">3.6.4.13</ecNumber>
    </recommendedName>
</protein>
<proteinExistence type="inferred from homology"/>
<evidence type="ECO:0000256" key="2">
    <source>
        <dbReference type="ARBA" id="ARBA00022801"/>
    </source>
</evidence>
<dbReference type="GO" id="GO:0003723">
    <property type="term" value="F:RNA binding"/>
    <property type="evidence" value="ECO:0007669"/>
    <property type="project" value="UniProtKB-UniRule"/>
</dbReference>
<dbReference type="Pfam" id="PF00271">
    <property type="entry name" value="Helicase_C"/>
    <property type="match status" value="1"/>
</dbReference>
<dbReference type="InterPro" id="IPR027417">
    <property type="entry name" value="P-loop_NTPase"/>
</dbReference>
<feature type="domain" description="Helicase ATP-binding" evidence="9">
    <location>
        <begin position="100"/>
        <end position="277"/>
    </location>
</feature>
<evidence type="ECO:0000259" key="11">
    <source>
        <dbReference type="PROSITE" id="PS51195"/>
    </source>
</evidence>
<keyword evidence="4 7" id="KW-0067">ATP-binding</keyword>
<evidence type="ECO:0000256" key="3">
    <source>
        <dbReference type="ARBA" id="ARBA00022806"/>
    </source>
</evidence>
<dbReference type="OrthoDB" id="4310724at2759"/>
<dbReference type="SMART" id="SM00487">
    <property type="entry name" value="DEXDc"/>
    <property type="match status" value="1"/>
</dbReference>
<keyword evidence="1 7" id="KW-0547">Nucleotide-binding</keyword>
<evidence type="ECO:0000259" key="10">
    <source>
        <dbReference type="PROSITE" id="PS51194"/>
    </source>
</evidence>
<dbReference type="EMBL" id="MTSL01000199">
    <property type="protein sequence ID" value="PJF16973.1"/>
    <property type="molecule type" value="Genomic_DNA"/>
</dbReference>
<keyword evidence="2 7" id="KW-0378">Hydrolase</keyword>
<accession>A0A2H9TGS1</accession>
<keyword evidence="5 7" id="KW-0694">RNA-binding</keyword>
<dbReference type="InterPro" id="IPR014014">
    <property type="entry name" value="RNA_helicase_DEAD_Q_motif"/>
</dbReference>
<dbReference type="PANTHER" id="PTHR24031">
    <property type="entry name" value="RNA HELICASE"/>
    <property type="match status" value="1"/>
</dbReference>
<evidence type="ECO:0000313" key="12">
    <source>
        <dbReference type="EMBL" id="PJF16973.1"/>
    </source>
</evidence>
<evidence type="ECO:0000256" key="8">
    <source>
        <dbReference type="SAM" id="MobiDB-lite"/>
    </source>
</evidence>
<dbReference type="Gene3D" id="3.40.50.300">
    <property type="entry name" value="P-loop containing nucleotide triphosphate hydrolases"/>
    <property type="match status" value="2"/>
</dbReference>
<dbReference type="Pfam" id="PF00270">
    <property type="entry name" value="DEAD"/>
    <property type="match status" value="1"/>
</dbReference>
<dbReference type="SMART" id="SM00490">
    <property type="entry name" value="HELICc"/>
    <property type="match status" value="1"/>
</dbReference>
<comment type="domain">
    <text evidence="7">The Q motif is unique to and characteristic of the DEAD box family of RNA helicases and controls ATP binding and hydrolysis.</text>
</comment>
<dbReference type="PROSITE" id="PS51192">
    <property type="entry name" value="HELICASE_ATP_BIND_1"/>
    <property type="match status" value="1"/>
</dbReference>
<reference evidence="12 13" key="1">
    <citation type="submission" date="2016-10" db="EMBL/GenBank/DDBJ databases">
        <title>The genome of Paramicrosporidium saccamoebae is the missing link in understanding Cryptomycota and Microsporidia evolution.</title>
        <authorList>
            <person name="Quandt C.A."/>
            <person name="Beaudet D."/>
            <person name="Corsaro D."/>
            <person name="Michel R."/>
            <person name="Corradi N."/>
            <person name="James T."/>
        </authorList>
    </citation>
    <scope>NUCLEOTIDE SEQUENCE [LARGE SCALE GENOMIC DNA]</scope>
    <source>
        <strain evidence="12 13">KSL3</strain>
    </source>
</reference>
<dbReference type="STRING" id="1246581.A0A2H9TGS1"/>
<dbReference type="GO" id="GO:0016787">
    <property type="term" value="F:hydrolase activity"/>
    <property type="evidence" value="ECO:0007669"/>
    <property type="project" value="UniProtKB-KW"/>
</dbReference>
<dbReference type="Proteomes" id="UP000240830">
    <property type="component" value="Unassembled WGS sequence"/>
</dbReference>
<sequence>MKGSDKNAGSEYRTLSKMGFISLEEVDAEEAAILLSSTNRPTAYERPAKKPRCVVKVESEQVELLAWAEYHLHPELLGGLHRAGFTTPTEVQKQVLSTVLSTGGERRDVLGSAPTGSGKTLAFLLPILHNILSNPTETLAALIVVPTRELALQIKEHLDKVAPPTIHSVTLVGGLSQEKQERLLGYAPHIIIGTPGRLAEVLSASTTLQTQLSQLQYLVLDEADRLCEKGHFKDLDTILELVHSKPNKARRTFLFSATLSPQVGALRKKLRFNDRKPTIIKVGNANPVSLEHYKLACLADDKLTWLCAILKQSGRGRTLVFVNTIELVRDLASTLQLLGLPAGSLHAQMQQRQRLKSLDRFRAHSDAVLVTSDVAARGLDIPNVQMIVHFHVPKVADVFAHRSGRTARADSVGISIAMVAPHESSLFHKVSANISMHEYTKVSLSDADNYRKAAALAEKIRKMENKESKATRNKSWEEKAAEALGVDLDFGAVKSKNNIDDDGETEQAKKNQQIQIQKLKSQLDEMLNKH</sequence>
<organism evidence="12 13">
    <name type="scientific">Paramicrosporidium saccamoebae</name>
    <dbReference type="NCBI Taxonomy" id="1246581"/>
    <lineage>
        <taxon>Eukaryota</taxon>
        <taxon>Fungi</taxon>
        <taxon>Fungi incertae sedis</taxon>
        <taxon>Cryptomycota</taxon>
        <taxon>Cryptomycota incertae sedis</taxon>
        <taxon>Paramicrosporidium</taxon>
    </lineage>
</organism>
<evidence type="ECO:0000256" key="7">
    <source>
        <dbReference type="RuleBase" id="RU365068"/>
    </source>
</evidence>
<evidence type="ECO:0000313" key="13">
    <source>
        <dbReference type="Proteomes" id="UP000240830"/>
    </source>
</evidence>
<comment type="function">
    <text evidence="7">RNA helicase.</text>
</comment>
<dbReference type="PROSITE" id="PS51195">
    <property type="entry name" value="Q_MOTIF"/>
    <property type="match status" value="1"/>
</dbReference>
<evidence type="ECO:0000256" key="6">
    <source>
        <dbReference type="PROSITE-ProRule" id="PRU00552"/>
    </source>
</evidence>
<evidence type="ECO:0000259" key="9">
    <source>
        <dbReference type="PROSITE" id="PS51192"/>
    </source>
</evidence>
<feature type="domain" description="Helicase C-terminal" evidence="10">
    <location>
        <begin position="302"/>
        <end position="448"/>
    </location>
</feature>
<comment type="catalytic activity">
    <reaction evidence="7">
        <text>ATP + H2O = ADP + phosphate + H(+)</text>
        <dbReference type="Rhea" id="RHEA:13065"/>
        <dbReference type="ChEBI" id="CHEBI:15377"/>
        <dbReference type="ChEBI" id="CHEBI:15378"/>
        <dbReference type="ChEBI" id="CHEBI:30616"/>
        <dbReference type="ChEBI" id="CHEBI:43474"/>
        <dbReference type="ChEBI" id="CHEBI:456216"/>
        <dbReference type="EC" id="3.6.4.13"/>
    </reaction>
</comment>
<evidence type="ECO:0000256" key="5">
    <source>
        <dbReference type="ARBA" id="ARBA00022884"/>
    </source>
</evidence>
<feature type="domain" description="DEAD-box RNA helicase Q" evidence="11">
    <location>
        <begin position="65"/>
        <end position="93"/>
    </location>
</feature>
<dbReference type="CDD" id="cd18787">
    <property type="entry name" value="SF2_C_DEAD"/>
    <property type="match status" value="1"/>
</dbReference>
<evidence type="ECO:0000256" key="4">
    <source>
        <dbReference type="ARBA" id="ARBA00022840"/>
    </source>
</evidence>
<dbReference type="InterPro" id="IPR011545">
    <property type="entry name" value="DEAD/DEAH_box_helicase_dom"/>
</dbReference>
<dbReference type="GO" id="GO:0003724">
    <property type="term" value="F:RNA helicase activity"/>
    <property type="evidence" value="ECO:0007669"/>
    <property type="project" value="UniProtKB-EC"/>
</dbReference>
<dbReference type="AlphaFoldDB" id="A0A2H9TGS1"/>
<name>A0A2H9TGS1_9FUNG</name>
<dbReference type="InterPro" id="IPR001650">
    <property type="entry name" value="Helicase_C-like"/>
</dbReference>
<comment type="similarity">
    <text evidence="7">Belongs to the DEAD box helicase family.</text>
</comment>
<dbReference type="InterPro" id="IPR014001">
    <property type="entry name" value="Helicase_ATP-bd"/>
</dbReference>
<dbReference type="EC" id="3.6.4.13" evidence="7"/>
<gene>
    <name evidence="12" type="ORF">PSACC_03201</name>
</gene>
<keyword evidence="3 7" id="KW-0347">Helicase</keyword>
<dbReference type="GO" id="GO:0005524">
    <property type="term" value="F:ATP binding"/>
    <property type="evidence" value="ECO:0007669"/>
    <property type="project" value="UniProtKB-UniRule"/>
</dbReference>
<keyword evidence="13" id="KW-1185">Reference proteome</keyword>
<evidence type="ECO:0000256" key="1">
    <source>
        <dbReference type="ARBA" id="ARBA00022741"/>
    </source>
</evidence>